<name>A0A9X4H1Y1_9FIRM</name>
<dbReference type="PRINTS" id="PR00598">
    <property type="entry name" value="HTHMARR"/>
</dbReference>
<protein>
    <submittedName>
        <fullName evidence="5">MarR family transcriptional regulator</fullName>
    </submittedName>
</protein>
<evidence type="ECO:0000256" key="3">
    <source>
        <dbReference type="ARBA" id="ARBA00023163"/>
    </source>
</evidence>
<evidence type="ECO:0000256" key="2">
    <source>
        <dbReference type="ARBA" id="ARBA00023125"/>
    </source>
</evidence>
<keyword evidence="3" id="KW-0804">Transcription</keyword>
<dbReference type="InterPro" id="IPR036390">
    <property type="entry name" value="WH_DNA-bd_sf"/>
</dbReference>
<comment type="caution">
    <text evidence="5">The sequence shown here is derived from an EMBL/GenBank/DDBJ whole genome shotgun (WGS) entry which is preliminary data.</text>
</comment>
<dbReference type="SMART" id="SM00347">
    <property type="entry name" value="HTH_MARR"/>
    <property type="match status" value="1"/>
</dbReference>
<dbReference type="InterPro" id="IPR036388">
    <property type="entry name" value="WH-like_DNA-bd_sf"/>
</dbReference>
<proteinExistence type="predicted"/>
<evidence type="ECO:0000256" key="1">
    <source>
        <dbReference type="ARBA" id="ARBA00023015"/>
    </source>
</evidence>
<keyword evidence="2" id="KW-0238">DNA-binding</keyword>
<dbReference type="SUPFAM" id="SSF46785">
    <property type="entry name" value="Winged helix' DNA-binding domain"/>
    <property type="match status" value="1"/>
</dbReference>
<dbReference type="Pfam" id="PF01047">
    <property type="entry name" value="MarR"/>
    <property type="match status" value="1"/>
</dbReference>
<dbReference type="EMBL" id="JAKOAV010000014">
    <property type="protein sequence ID" value="MDF9408445.1"/>
    <property type="molecule type" value="Genomic_DNA"/>
</dbReference>
<evidence type="ECO:0000313" key="5">
    <source>
        <dbReference type="EMBL" id="MDF9408445.1"/>
    </source>
</evidence>
<keyword evidence="1" id="KW-0805">Transcription regulation</keyword>
<feature type="domain" description="HTH marR-type" evidence="4">
    <location>
        <begin position="10"/>
        <end position="143"/>
    </location>
</feature>
<dbReference type="PANTHER" id="PTHR42756:SF1">
    <property type="entry name" value="TRANSCRIPTIONAL REPRESSOR OF EMRAB OPERON"/>
    <property type="match status" value="1"/>
</dbReference>
<accession>A0A9X4H1Y1</accession>
<reference evidence="5" key="1">
    <citation type="submission" date="2022-02" db="EMBL/GenBank/DDBJ databases">
        <authorList>
            <person name="Leng L."/>
        </authorList>
    </citation>
    <scope>NUCLEOTIDE SEQUENCE</scope>
    <source>
        <strain evidence="5">JI</strain>
    </source>
</reference>
<dbReference type="PANTHER" id="PTHR42756">
    <property type="entry name" value="TRANSCRIPTIONAL REGULATOR, MARR"/>
    <property type="match status" value="1"/>
</dbReference>
<gene>
    <name evidence="5" type="ORF">L7E55_08750</name>
</gene>
<dbReference type="GO" id="GO:0003677">
    <property type="term" value="F:DNA binding"/>
    <property type="evidence" value="ECO:0007669"/>
    <property type="project" value="UniProtKB-KW"/>
</dbReference>
<evidence type="ECO:0000313" key="6">
    <source>
        <dbReference type="Proteomes" id="UP001154312"/>
    </source>
</evidence>
<dbReference type="GO" id="GO:0003700">
    <property type="term" value="F:DNA-binding transcription factor activity"/>
    <property type="evidence" value="ECO:0007669"/>
    <property type="project" value="InterPro"/>
</dbReference>
<dbReference type="InterPro" id="IPR000835">
    <property type="entry name" value="HTH_MarR-typ"/>
</dbReference>
<dbReference type="PROSITE" id="PS50995">
    <property type="entry name" value="HTH_MARR_2"/>
    <property type="match status" value="1"/>
</dbReference>
<dbReference type="Proteomes" id="UP001154312">
    <property type="component" value="Unassembled WGS sequence"/>
</dbReference>
<keyword evidence="6" id="KW-1185">Reference proteome</keyword>
<dbReference type="RefSeq" id="WP_277443769.1">
    <property type="nucleotide sequence ID" value="NZ_JAKOAV010000014.1"/>
</dbReference>
<dbReference type="AlphaFoldDB" id="A0A9X4H1Y1"/>
<organism evidence="5 6">
    <name type="scientific">Pelotomaculum isophthalicicum JI</name>
    <dbReference type="NCBI Taxonomy" id="947010"/>
    <lineage>
        <taxon>Bacteria</taxon>
        <taxon>Bacillati</taxon>
        <taxon>Bacillota</taxon>
        <taxon>Clostridia</taxon>
        <taxon>Eubacteriales</taxon>
        <taxon>Desulfotomaculaceae</taxon>
        <taxon>Pelotomaculum</taxon>
    </lineage>
</organism>
<sequence length="148" mass="17172">MNQSKDFDLHDLLFNFLGLFQEKFMLRLRQQDGSFLGLKKNHFKILGILSYLQSLTLTEIGRKLDLEKGSVTTLIDQLEEQGLVIRGYDPDDRRKFQILLSDAGCEAIATIRAGHTKVLESMLDKVDDRELQRFIECLQFSVEFMKKL</sequence>
<evidence type="ECO:0000259" key="4">
    <source>
        <dbReference type="PROSITE" id="PS50995"/>
    </source>
</evidence>
<dbReference type="Gene3D" id="1.10.10.10">
    <property type="entry name" value="Winged helix-like DNA-binding domain superfamily/Winged helix DNA-binding domain"/>
    <property type="match status" value="1"/>
</dbReference>